<dbReference type="SMART" id="SM00408">
    <property type="entry name" value="IGc2"/>
    <property type="match status" value="2"/>
</dbReference>
<evidence type="ECO:0000313" key="7">
    <source>
        <dbReference type="Ensembl" id="ENSSMRP00000007545.1"/>
    </source>
</evidence>
<dbReference type="Gene3D" id="2.60.40.10">
    <property type="entry name" value="Immunoglobulins"/>
    <property type="match status" value="3"/>
</dbReference>
<dbReference type="InterPro" id="IPR013106">
    <property type="entry name" value="Ig_V-set"/>
</dbReference>
<evidence type="ECO:0000256" key="4">
    <source>
        <dbReference type="ARBA" id="ARBA00038222"/>
    </source>
</evidence>
<dbReference type="OMA" id="MPNITAK"/>
<dbReference type="Pfam" id="PF13927">
    <property type="entry name" value="Ig_3"/>
    <property type="match status" value="1"/>
</dbReference>
<dbReference type="Pfam" id="PF07686">
    <property type="entry name" value="V-set"/>
    <property type="match status" value="1"/>
</dbReference>
<dbReference type="InterPro" id="IPR003598">
    <property type="entry name" value="Ig_sub2"/>
</dbReference>
<dbReference type="SUPFAM" id="SSF48726">
    <property type="entry name" value="Immunoglobulin"/>
    <property type="match status" value="4"/>
</dbReference>
<name>A0A8D0BGG5_SALMN</name>
<dbReference type="InterPro" id="IPR003599">
    <property type="entry name" value="Ig_sub"/>
</dbReference>
<evidence type="ECO:0000256" key="2">
    <source>
        <dbReference type="ARBA" id="ARBA00023180"/>
    </source>
</evidence>
<comment type="similarity">
    <text evidence="4">Belongs to the immunoglobulin superfamily. CEA family.</text>
</comment>
<protein>
    <recommendedName>
        <fullName evidence="6">Ig-like domain-containing protein</fullName>
    </recommendedName>
</protein>
<feature type="domain" description="Ig-like" evidence="6">
    <location>
        <begin position="228"/>
        <end position="307"/>
    </location>
</feature>
<dbReference type="PANTHER" id="PTHR44427:SF1">
    <property type="entry name" value="CARCINOEMBRYONIC ANTIGEN-RELATED CELL ADHESION MOLECULE 1"/>
    <property type="match status" value="1"/>
</dbReference>
<evidence type="ECO:0000259" key="6">
    <source>
        <dbReference type="PROSITE" id="PS50835"/>
    </source>
</evidence>
<sequence length="365" mass="39232">MGSLGQATLLAVAIVCSCFLQTQAQGDTIPITLIPPNPIQGESITLRPEGVPENLFSCSWFRAATTDSSQRIVTYYPSNPNASLKGPAYTWRETVNPDCSLLISNLSANYSGNYTTQWSGIGIEQTGTTSFSVSVPISDMNITASTNKSIENSITVLNCTSKGSGVSYYWLKDNKNLTVGGPILLSNNNQILTFNTTNRNDSGLYTCCGYNAVSNGNTSFKLDVLYGPDDTVISPSTEYYPLGDSLTLTCSAESNPAAQYTWFVNGTHEVGKGTQYLIPALSFQDSGNYTCRAFNTETNLTSTSSVVVQVQENVTNVVISGPHEVTEGAFVTLNCTSSGSEVSYSWWKGMQQSANHPLDSGNQLN</sequence>
<dbReference type="PROSITE" id="PS50835">
    <property type="entry name" value="IG_LIKE"/>
    <property type="match status" value="3"/>
</dbReference>
<feature type="domain" description="Ig-like" evidence="6">
    <location>
        <begin position="136"/>
        <end position="223"/>
    </location>
</feature>
<dbReference type="InterPro" id="IPR013783">
    <property type="entry name" value="Ig-like_fold"/>
</dbReference>
<dbReference type="InterPro" id="IPR007110">
    <property type="entry name" value="Ig-like_dom"/>
</dbReference>
<keyword evidence="1 5" id="KW-0732">Signal</keyword>
<dbReference type="GeneTree" id="ENSGT01100000263479"/>
<dbReference type="AlphaFoldDB" id="A0A8D0BGG5"/>
<evidence type="ECO:0000256" key="1">
    <source>
        <dbReference type="ARBA" id="ARBA00022729"/>
    </source>
</evidence>
<feature type="domain" description="Ig-like" evidence="6">
    <location>
        <begin position="312"/>
        <end position="365"/>
    </location>
</feature>
<reference evidence="7" key="1">
    <citation type="submission" date="2025-08" db="UniProtKB">
        <authorList>
            <consortium name="Ensembl"/>
        </authorList>
    </citation>
    <scope>IDENTIFICATION</scope>
</reference>
<dbReference type="Ensembl" id="ENSSMRT00000008822.1">
    <property type="protein sequence ID" value="ENSSMRP00000007545.1"/>
    <property type="gene ID" value="ENSSMRG00000006048.1"/>
</dbReference>
<organism evidence="7 8">
    <name type="scientific">Salvator merianae</name>
    <name type="common">Argentine black and white tegu</name>
    <name type="synonym">Tupinambis merianae</name>
    <dbReference type="NCBI Taxonomy" id="96440"/>
    <lineage>
        <taxon>Eukaryota</taxon>
        <taxon>Metazoa</taxon>
        <taxon>Chordata</taxon>
        <taxon>Craniata</taxon>
        <taxon>Vertebrata</taxon>
        <taxon>Euteleostomi</taxon>
        <taxon>Lepidosauria</taxon>
        <taxon>Squamata</taxon>
        <taxon>Bifurcata</taxon>
        <taxon>Unidentata</taxon>
        <taxon>Episquamata</taxon>
        <taxon>Laterata</taxon>
        <taxon>Teiioidea</taxon>
        <taxon>Teiidae</taxon>
        <taxon>Salvator</taxon>
    </lineage>
</organism>
<feature type="signal peptide" evidence="5">
    <location>
        <begin position="1"/>
        <end position="24"/>
    </location>
</feature>
<dbReference type="InterPro" id="IPR013098">
    <property type="entry name" value="Ig_I-set"/>
</dbReference>
<dbReference type="SMART" id="SM00409">
    <property type="entry name" value="IG"/>
    <property type="match status" value="3"/>
</dbReference>
<dbReference type="InterPro" id="IPR050831">
    <property type="entry name" value="CEA_cell_adhesion"/>
</dbReference>
<keyword evidence="3" id="KW-0393">Immunoglobulin domain</keyword>
<feature type="chain" id="PRO_5034573775" description="Ig-like domain-containing protein" evidence="5">
    <location>
        <begin position="25"/>
        <end position="365"/>
    </location>
</feature>
<dbReference type="InterPro" id="IPR036179">
    <property type="entry name" value="Ig-like_dom_sf"/>
</dbReference>
<evidence type="ECO:0000256" key="5">
    <source>
        <dbReference type="SAM" id="SignalP"/>
    </source>
</evidence>
<evidence type="ECO:0000256" key="3">
    <source>
        <dbReference type="ARBA" id="ARBA00023319"/>
    </source>
</evidence>
<reference evidence="7" key="2">
    <citation type="submission" date="2025-09" db="UniProtKB">
        <authorList>
            <consortium name="Ensembl"/>
        </authorList>
    </citation>
    <scope>IDENTIFICATION</scope>
</reference>
<proteinExistence type="inferred from homology"/>
<evidence type="ECO:0000313" key="8">
    <source>
        <dbReference type="Proteomes" id="UP000694421"/>
    </source>
</evidence>
<dbReference type="PANTHER" id="PTHR44427">
    <property type="entry name" value="CARCINOEMBRYONIC ANTIGEN-RELATED CELL ADHESION MOLECULE 19"/>
    <property type="match status" value="1"/>
</dbReference>
<dbReference type="Pfam" id="PF07679">
    <property type="entry name" value="I-set"/>
    <property type="match status" value="1"/>
</dbReference>
<keyword evidence="2" id="KW-0325">Glycoprotein</keyword>
<dbReference type="Proteomes" id="UP000694421">
    <property type="component" value="Unplaced"/>
</dbReference>
<keyword evidence="8" id="KW-1185">Reference proteome</keyword>
<accession>A0A8D0BGG5</accession>